<evidence type="ECO:0000313" key="4">
    <source>
        <dbReference type="Proteomes" id="UP000304951"/>
    </source>
</evidence>
<name>A0A4S9SL74_AURPU</name>
<gene>
    <name evidence="3" type="ORF">D6C91_08596</name>
    <name evidence="2" type="ORF">D6D28_04251</name>
</gene>
<comment type="caution">
    <text evidence="3">The sequence shown here is derived from an EMBL/GenBank/DDBJ whole genome shotgun (WGS) entry which is preliminary data.</text>
</comment>
<dbReference type="EMBL" id="QZAF01000142">
    <property type="protein sequence ID" value="THV71697.1"/>
    <property type="molecule type" value="Genomic_DNA"/>
</dbReference>
<dbReference type="Proteomes" id="UP000304951">
    <property type="component" value="Unassembled WGS sequence"/>
</dbReference>
<evidence type="ECO:0000313" key="3">
    <source>
        <dbReference type="EMBL" id="THZ12304.1"/>
    </source>
</evidence>
<feature type="region of interest" description="Disordered" evidence="1">
    <location>
        <begin position="123"/>
        <end position="151"/>
    </location>
</feature>
<dbReference type="AlphaFoldDB" id="A0A4S9SL74"/>
<evidence type="ECO:0000256" key="1">
    <source>
        <dbReference type="SAM" id="MobiDB-lite"/>
    </source>
</evidence>
<protein>
    <submittedName>
        <fullName evidence="3">Uncharacterized protein</fullName>
    </submittedName>
</protein>
<accession>A0A4S9SL74</accession>
<evidence type="ECO:0000313" key="5">
    <source>
        <dbReference type="Proteomes" id="UP000308005"/>
    </source>
</evidence>
<reference evidence="4 5" key="1">
    <citation type="submission" date="2018-10" db="EMBL/GenBank/DDBJ databases">
        <title>Fifty Aureobasidium pullulans genomes reveal a recombining polyextremotolerant generalist.</title>
        <authorList>
            <person name="Gostincar C."/>
            <person name="Turk M."/>
            <person name="Zajc J."/>
            <person name="Gunde-Cimerman N."/>
        </authorList>
    </citation>
    <scope>NUCLEOTIDE SEQUENCE [LARGE SCALE GENOMIC DNA]</scope>
    <source>
        <strain evidence="2 4">EXF-11900</strain>
        <strain evidence="3 5">EXF-3863</strain>
    </source>
</reference>
<organism evidence="3 5">
    <name type="scientific">Aureobasidium pullulans</name>
    <name type="common">Black yeast</name>
    <name type="synonym">Pullularia pullulans</name>
    <dbReference type="NCBI Taxonomy" id="5580"/>
    <lineage>
        <taxon>Eukaryota</taxon>
        <taxon>Fungi</taxon>
        <taxon>Dikarya</taxon>
        <taxon>Ascomycota</taxon>
        <taxon>Pezizomycotina</taxon>
        <taxon>Dothideomycetes</taxon>
        <taxon>Dothideomycetidae</taxon>
        <taxon>Dothideales</taxon>
        <taxon>Saccotheciaceae</taxon>
        <taxon>Aureobasidium</taxon>
    </lineage>
</organism>
<sequence length="151" mass="16890">MGGEPRAWTKVMNHKSRTVLVRCFETRWQPCGYFEKSETIKRPSVESRLAARRTDAASTLLQPQPISRLRLQSSASPDIEEPAREVIKTAATIEFNATKLHTTCAELVPAVEKPIEALDEYEEKEGALQPAIEEPTAAVDEATLAEHQHPR</sequence>
<dbReference type="Proteomes" id="UP000308005">
    <property type="component" value="Unassembled WGS sequence"/>
</dbReference>
<proteinExistence type="predicted"/>
<dbReference type="EMBL" id="QZBM01000602">
    <property type="protein sequence ID" value="THZ12304.1"/>
    <property type="molecule type" value="Genomic_DNA"/>
</dbReference>
<evidence type="ECO:0000313" key="2">
    <source>
        <dbReference type="EMBL" id="THV71697.1"/>
    </source>
</evidence>